<dbReference type="SUPFAM" id="SSF52467">
    <property type="entry name" value="DHS-like NAD/FAD-binding domain"/>
    <property type="match status" value="1"/>
</dbReference>
<evidence type="ECO:0000313" key="11">
    <source>
        <dbReference type="EMBL" id="SCW02691.1"/>
    </source>
</evidence>
<dbReference type="AlphaFoldDB" id="A0A1G4MFZ6"/>
<keyword evidence="8" id="KW-0808">Transferase</keyword>
<evidence type="ECO:0000256" key="10">
    <source>
        <dbReference type="ARBA" id="ARBA00023256"/>
    </source>
</evidence>
<sequence>MSGVNEKLPELLNDAVLKASVPIPDDFVKVEGIDYTKPEAVDMRASDLVDSMKRMGFQASALGQACDIINEMRSWRGKHIDELDEHDKKGSYDESGYQKTTIFLGYTSNLISSGLRETIRFLVQHKMVSAVVATAGGIEEDLIKCLAPTYMGEFSLKGASLRDQGLNRIGNLLVPNDNYCKFEEWIVPILDKMLEEQEEYISKHGSDCLDANTDVDSPIWSPSKLIDRLGKEINDESSVLYWAHKNKIPVFCPAVTDGSIGDMLFFHTFKASPKQLRLDIVSDIRKINCMSMEASKAGMLLLGGGLIKHHIANACLMRNGADYAVYINTGQEFDGSDAGARPDEAVSWGKIKADAKSVKVYADATVVFPLVVAATFASEKPSN</sequence>
<comment type="catalytic activity">
    <reaction evidence="1">
        <text>[eIF5A protein]-L-lysine + spermidine = [eIF5A protein]-deoxyhypusine + propane-1,3-diamine</text>
        <dbReference type="Rhea" id="RHEA:33299"/>
        <dbReference type="Rhea" id="RHEA-COMP:10143"/>
        <dbReference type="Rhea" id="RHEA-COMP:10144"/>
        <dbReference type="ChEBI" id="CHEBI:29969"/>
        <dbReference type="ChEBI" id="CHEBI:57484"/>
        <dbReference type="ChEBI" id="CHEBI:57834"/>
        <dbReference type="ChEBI" id="CHEBI:82657"/>
        <dbReference type="EC" id="2.5.1.46"/>
    </reaction>
</comment>
<comment type="function">
    <text evidence="3">Catalyzes the NAD-dependent oxidative cleavage of spermidine and the subsequent transfer of the butylamine moiety of spermidine to the epsilon-amino group of a specific lysine residue of the eIF-5A precursor protein to form the intermediate deoxyhypusine residue.</text>
</comment>
<evidence type="ECO:0000313" key="12">
    <source>
        <dbReference type="Proteomes" id="UP000190831"/>
    </source>
</evidence>
<dbReference type="STRING" id="4955.A0A1G4MFZ6"/>
<accession>A0A1G4MFZ6</accession>
<dbReference type="GO" id="GO:0034038">
    <property type="term" value="F:deoxyhypusine synthase activity"/>
    <property type="evidence" value="ECO:0007669"/>
    <property type="project" value="UniProtKB-EC"/>
</dbReference>
<keyword evidence="10" id="KW-0386">Hypusine biosynthesis</keyword>
<gene>
    <name evidence="11" type="ORF">LAFE_0F12156G</name>
</gene>
<dbReference type="InterPro" id="IPR029035">
    <property type="entry name" value="DHS-like_NAD/FAD-binding_dom"/>
</dbReference>
<proteinExistence type="inferred from homology"/>
<comment type="similarity">
    <text evidence="5">Belongs to the deoxyhypusine synthase family.</text>
</comment>
<dbReference type="InterPro" id="IPR002773">
    <property type="entry name" value="Deoxyhypusine_synthase"/>
</dbReference>
<evidence type="ECO:0000256" key="6">
    <source>
        <dbReference type="ARBA" id="ARBA00012683"/>
    </source>
</evidence>
<dbReference type="FunFam" id="3.40.910.10:FF:000003">
    <property type="entry name" value="Deoxyhypusine synthase"/>
    <property type="match status" value="1"/>
</dbReference>
<reference evidence="12" key="1">
    <citation type="submission" date="2016-03" db="EMBL/GenBank/DDBJ databases">
        <authorList>
            <person name="Devillers H."/>
        </authorList>
    </citation>
    <scope>NUCLEOTIDE SEQUENCE [LARGE SCALE GENOMIC DNA]</scope>
</reference>
<comment type="pathway">
    <text evidence="4">Protein modification; eIF5A hypusination.</text>
</comment>
<dbReference type="InterPro" id="IPR036982">
    <property type="entry name" value="Deoxyhypusine_synthase_sf"/>
</dbReference>
<dbReference type="PANTHER" id="PTHR11703">
    <property type="entry name" value="DEOXYHYPUSINE SYNTHASE"/>
    <property type="match status" value="1"/>
</dbReference>
<name>A0A1G4MFZ6_LACFM</name>
<evidence type="ECO:0000256" key="3">
    <source>
        <dbReference type="ARBA" id="ARBA00002823"/>
    </source>
</evidence>
<protein>
    <recommendedName>
        <fullName evidence="7">Deoxyhypusine synthase</fullName>
        <ecNumber evidence="6">2.5.1.46</ecNumber>
    </recommendedName>
</protein>
<evidence type="ECO:0000256" key="2">
    <source>
        <dbReference type="ARBA" id="ARBA00001911"/>
    </source>
</evidence>
<evidence type="ECO:0000256" key="9">
    <source>
        <dbReference type="ARBA" id="ARBA00023027"/>
    </source>
</evidence>
<organism evidence="11 12">
    <name type="scientific">Lachancea fermentati</name>
    <name type="common">Zygosaccharomyces fermentati</name>
    <dbReference type="NCBI Taxonomy" id="4955"/>
    <lineage>
        <taxon>Eukaryota</taxon>
        <taxon>Fungi</taxon>
        <taxon>Dikarya</taxon>
        <taxon>Ascomycota</taxon>
        <taxon>Saccharomycotina</taxon>
        <taxon>Saccharomycetes</taxon>
        <taxon>Saccharomycetales</taxon>
        <taxon>Saccharomycetaceae</taxon>
        <taxon>Lachancea</taxon>
    </lineage>
</organism>
<dbReference type="EC" id="2.5.1.46" evidence="6"/>
<evidence type="ECO:0000256" key="5">
    <source>
        <dbReference type="ARBA" id="ARBA00009892"/>
    </source>
</evidence>
<evidence type="ECO:0000256" key="7">
    <source>
        <dbReference type="ARBA" id="ARBA00020607"/>
    </source>
</evidence>
<evidence type="ECO:0000256" key="8">
    <source>
        <dbReference type="ARBA" id="ARBA00022679"/>
    </source>
</evidence>
<dbReference type="EMBL" id="LT598490">
    <property type="protein sequence ID" value="SCW02691.1"/>
    <property type="molecule type" value="Genomic_DNA"/>
</dbReference>
<dbReference type="Pfam" id="PF01916">
    <property type="entry name" value="DS"/>
    <property type="match status" value="1"/>
</dbReference>
<evidence type="ECO:0000256" key="4">
    <source>
        <dbReference type="ARBA" id="ARBA00005041"/>
    </source>
</evidence>
<dbReference type="PANTHER" id="PTHR11703:SF0">
    <property type="entry name" value="DEOXYHYPUSINE SYNTHASE"/>
    <property type="match status" value="1"/>
</dbReference>
<evidence type="ECO:0000256" key="1">
    <source>
        <dbReference type="ARBA" id="ARBA00000952"/>
    </source>
</evidence>
<keyword evidence="9" id="KW-0520">NAD</keyword>
<dbReference type="Gene3D" id="3.40.910.10">
    <property type="entry name" value="Deoxyhypusine synthase"/>
    <property type="match status" value="1"/>
</dbReference>
<keyword evidence="12" id="KW-1185">Reference proteome</keyword>
<dbReference type="GO" id="GO:0005737">
    <property type="term" value="C:cytoplasm"/>
    <property type="evidence" value="ECO:0007669"/>
    <property type="project" value="TreeGrafter"/>
</dbReference>
<dbReference type="OMA" id="HSIINAN"/>
<comment type="cofactor">
    <cofactor evidence="2">
        <name>NAD(+)</name>
        <dbReference type="ChEBI" id="CHEBI:57540"/>
    </cofactor>
</comment>
<dbReference type="NCBIfam" id="TIGR00321">
    <property type="entry name" value="dhys"/>
    <property type="match status" value="1"/>
</dbReference>
<dbReference type="Proteomes" id="UP000190831">
    <property type="component" value="Chromosome F"/>
</dbReference>
<dbReference type="OrthoDB" id="294378at2759"/>